<evidence type="ECO:0000313" key="2">
    <source>
        <dbReference type="EMBL" id="NKY36355.1"/>
    </source>
</evidence>
<reference evidence="2 3" key="1">
    <citation type="submission" date="2020-04" db="EMBL/GenBank/DDBJ databases">
        <title>MicrobeNet Type strains.</title>
        <authorList>
            <person name="Nicholson A.C."/>
        </authorList>
    </citation>
    <scope>NUCLEOTIDE SEQUENCE [LARGE SCALE GENOMIC DNA]</scope>
    <source>
        <strain evidence="2 3">DSM 45078</strain>
    </source>
</reference>
<dbReference type="EMBL" id="JAAXOO010000006">
    <property type="protein sequence ID" value="NKY36355.1"/>
    <property type="molecule type" value="Genomic_DNA"/>
</dbReference>
<feature type="transmembrane region" description="Helical" evidence="1">
    <location>
        <begin position="21"/>
        <end position="40"/>
    </location>
</feature>
<dbReference type="Proteomes" id="UP000565715">
    <property type="component" value="Unassembled WGS sequence"/>
</dbReference>
<comment type="caution">
    <text evidence="2">The sequence shown here is derived from an EMBL/GenBank/DDBJ whole genome shotgun (WGS) entry which is preliminary data.</text>
</comment>
<organism evidence="2 3">
    <name type="scientific">Nocardia speluncae</name>
    <dbReference type="NCBI Taxonomy" id="419477"/>
    <lineage>
        <taxon>Bacteria</taxon>
        <taxon>Bacillati</taxon>
        <taxon>Actinomycetota</taxon>
        <taxon>Actinomycetes</taxon>
        <taxon>Mycobacteriales</taxon>
        <taxon>Nocardiaceae</taxon>
        <taxon>Nocardia</taxon>
    </lineage>
</organism>
<feature type="transmembrane region" description="Helical" evidence="1">
    <location>
        <begin position="46"/>
        <end position="64"/>
    </location>
</feature>
<dbReference type="RefSeq" id="WP_068044712.1">
    <property type="nucleotide sequence ID" value="NZ_JAAXOO010000006.1"/>
</dbReference>
<keyword evidence="1" id="KW-1133">Transmembrane helix</keyword>
<keyword evidence="1" id="KW-0472">Membrane</keyword>
<keyword evidence="3" id="KW-1185">Reference proteome</keyword>
<dbReference type="AlphaFoldDB" id="A0A846XLZ5"/>
<gene>
    <name evidence="2" type="ORF">HGA13_25285</name>
</gene>
<sequence>MDRGIKNSHPRLRKLGPSDGVAWLIVGLLFAAAAVGVFVLTGSVLSALFIGVLVALVATGVVTML</sequence>
<protein>
    <submittedName>
        <fullName evidence="2">Uncharacterized protein</fullName>
    </submittedName>
</protein>
<keyword evidence="1" id="KW-0812">Transmembrane</keyword>
<name>A0A846XLZ5_9NOCA</name>
<proteinExistence type="predicted"/>
<accession>A0A846XLZ5</accession>
<evidence type="ECO:0000256" key="1">
    <source>
        <dbReference type="SAM" id="Phobius"/>
    </source>
</evidence>
<evidence type="ECO:0000313" key="3">
    <source>
        <dbReference type="Proteomes" id="UP000565715"/>
    </source>
</evidence>